<reference evidence="3 4" key="1">
    <citation type="submission" date="2019-02" db="EMBL/GenBank/DDBJ databases">
        <title>Sequencing the genomes of 1000 actinobacteria strains.</title>
        <authorList>
            <person name="Klenk H.-P."/>
        </authorList>
    </citation>
    <scope>NUCLEOTIDE SEQUENCE [LARGE SCALE GENOMIC DNA]</scope>
    <source>
        <strain evidence="3 4">DSM 18319</strain>
    </source>
</reference>
<proteinExistence type="predicted"/>
<protein>
    <submittedName>
        <fullName evidence="3">Uncharacterized protein</fullName>
    </submittedName>
</protein>
<organism evidence="3 4">
    <name type="scientific">Microterricola gilva</name>
    <dbReference type="NCBI Taxonomy" id="393267"/>
    <lineage>
        <taxon>Bacteria</taxon>
        <taxon>Bacillati</taxon>
        <taxon>Actinomycetota</taxon>
        <taxon>Actinomycetes</taxon>
        <taxon>Micrococcales</taxon>
        <taxon>Microbacteriaceae</taxon>
        <taxon>Microterricola</taxon>
    </lineage>
</organism>
<sequence>MHTTILELVTRFAQASTDKEFDPDTVTPGIWGFVATALVAVAVVFLGFDMVRRIRRTNYKAEISERLEAELAARNAGEQPAAPDAPATPGAASARPAEPDAPASGPDTKP</sequence>
<accession>A0A4Q8AMQ8</accession>
<keyword evidence="2" id="KW-1133">Transmembrane helix</keyword>
<evidence type="ECO:0000313" key="3">
    <source>
        <dbReference type="EMBL" id="RZU65890.1"/>
    </source>
</evidence>
<feature type="region of interest" description="Disordered" evidence="1">
    <location>
        <begin position="72"/>
        <end position="110"/>
    </location>
</feature>
<dbReference type="AlphaFoldDB" id="A0A4Q8AMQ8"/>
<dbReference type="EMBL" id="SHLC01000001">
    <property type="protein sequence ID" value="RZU65890.1"/>
    <property type="molecule type" value="Genomic_DNA"/>
</dbReference>
<gene>
    <name evidence="3" type="ORF">EV379_2229</name>
</gene>
<comment type="caution">
    <text evidence="3">The sequence shown here is derived from an EMBL/GenBank/DDBJ whole genome shotgun (WGS) entry which is preliminary data.</text>
</comment>
<keyword evidence="4" id="KW-1185">Reference proteome</keyword>
<keyword evidence="2" id="KW-0472">Membrane</keyword>
<evidence type="ECO:0000313" key="4">
    <source>
        <dbReference type="Proteomes" id="UP000291483"/>
    </source>
</evidence>
<feature type="compositionally biased region" description="Low complexity" evidence="1">
    <location>
        <begin position="72"/>
        <end position="96"/>
    </location>
</feature>
<dbReference type="RefSeq" id="WP_165397348.1">
    <property type="nucleotide sequence ID" value="NZ_SHLC01000001.1"/>
</dbReference>
<feature type="transmembrane region" description="Helical" evidence="2">
    <location>
        <begin position="30"/>
        <end position="51"/>
    </location>
</feature>
<evidence type="ECO:0000256" key="2">
    <source>
        <dbReference type="SAM" id="Phobius"/>
    </source>
</evidence>
<dbReference type="Proteomes" id="UP000291483">
    <property type="component" value="Unassembled WGS sequence"/>
</dbReference>
<evidence type="ECO:0000256" key="1">
    <source>
        <dbReference type="SAM" id="MobiDB-lite"/>
    </source>
</evidence>
<name>A0A4Q8AMQ8_9MICO</name>
<keyword evidence="2" id="KW-0812">Transmembrane</keyword>